<accession>A0A914RQT7</accession>
<dbReference type="Proteomes" id="UP000887564">
    <property type="component" value="Unplaced"/>
</dbReference>
<evidence type="ECO:0000313" key="2">
    <source>
        <dbReference type="WBParaSite" id="PEQ_0000429401-mRNA-1"/>
    </source>
</evidence>
<organism evidence="1 2">
    <name type="scientific">Parascaris equorum</name>
    <name type="common">Equine roundworm</name>
    <dbReference type="NCBI Taxonomy" id="6256"/>
    <lineage>
        <taxon>Eukaryota</taxon>
        <taxon>Metazoa</taxon>
        <taxon>Ecdysozoa</taxon>
        <taxon>Nematoda</taxon>
        <taxon>Chromadorea</taxon>
        <taxon>Rhabditida</taxon>
        <taxon>Spirurina</taxon>
        <taxon>Ascaridomorpha</taxon>
        <taxon>Ascaridoidea</taxon>
        <taxon>Ascarididae</taxon>
        <taxon>Parascaris</taxon>
    </lineage>
</organism>
<dbReference type="AlphaFoldDB" id="A0A914RQT7"/>
<name>A0A914RQT7_PAREQ</name>
<reference evidence="2" key="1">
    <citation type="submission" date="2022-11" db="UniProtKB">
        <authorList>
            <consortium name="WormBaseParasite"/>
        </authorList>
    </citation>
    <scope>IDENTIFICATION</scope>
</reference>
<evidence type="ECO:0000313" key="1">
    <source>
        <dbReference type="Proteomes" id="UP000887564"/>
    </source>
</evidence>
<proteinExistence type="predicted"/>
<dbReference type="WBParaSite" id="PEQ_0000429401-mRNA-1">
    <property type="protein sequence ID" value="PEQ_0000429401-mRNA-1"/>
    <property type="gene ID" value="PEQ_0000429401"/>
</dbReference>
<protein>
    <submittedName>
        <fullName evidence="2">Uncharacterized protein</fullName>
    </submittedName>
</protein>
<keyword evidence="1" id="KW-1185">Reference proteome</keyword>
<sequence>MAHENPRCFCSSHPDVDERYYADASAECPSKADLKYPVLVLNHRILDAFHRFGFALLDRHSAEEIPKDRNLSPQPDE</sequence>